<feature type="transmembrane region" description="Helical" evidence="2">
    <location>
        <begin position="187"/>
        <end position="205"/>
    </location>
</feature>
<name>A0A7K3LQN9_9ACTN</name>
<comment type="caution">
    <text evidence="4">The sequence shown here is derived from an EMBL/GenBank/DDBJ whole genome shotgun (WGS) entry which is preliminary data.</text>
</comment>
<protein>
    <submittedName>
        <fullName evidence="4">Phosphatase PAP2 family protein</fullName>
    </submittedName>
</protein>
<dbReference type="Gene3D" id="1.20.144.10">
    <property type="entry name" value="Phosphatidic acid phosphatase type 2/haloperoxidase"/>
    <property type="match status" value="1"/>
</dbReference>
<gene>
    <name evidence="4" type="ORF">GYA93_13425</name>
</gene>
<dbReference type="Pfam" id="PF01569">
    <property type="entry name" value="PAP2"/>
    <property type="match status" value="1"/>
</dbReference>
<evidence type="ECO:0000313" key="4">
    <source>
        <dbReference type="EMBL" id="NDK90572.1"/>
    </source>
</evidence>
<feature type="transmembrane region" description="Helical" evidence="2">
    <location>
        <begin position="160"/>
        <end position="180"/>
    </location>
</feature>
<feature type="transmembrane region" description="Helical" evidence="2">
    <location>
        <begin position="241"/>
        <end position="264"/>
    </location>
</feature>
<keyword evidence="5" id="KW-1185">Reference proteome</keyword>
<reference evidence="4 5" key="1">
    <citation type="submission" date="2020-01" db="EMBL/GenBank/DDBJ databases">
        <title>Investigation of new actinobacteria for the biodesulphurisation of diesel fuel.</title>
        <authorList>
            <person name="Athi Narayanan S.M."/>
        </authorList>
    </citation>
    <scope>NUCLEOTIDE SEQUENCE [LARGE SCALE GENOMIC DNA]</scope>
    <source>
        <strain evidence="4 5">213E</strain>
    </source>
</reference>
<proteinExistence type="predicted"/>
<keyword evidence="2" id="KW-1133">Transmembrane helix</keyword>
<sequence length="301" mass="30787">MSVLATAPQNGGVDPYRGRSAGGGAGRGTPGVGGSIALAVIALVLAGGVYAVAIWTSFGQLVDQYVLDAVRSSSAVAHVPHLLTVDAVTDPKVWLVAAALAIAGSLIPGITGQSRICPTLGRTAVLLAFPPVVILVVRFLRDVVLPRPQLHDWIVETSNSAPSGHTAAVMSCVVVLIAAAPKWLRPVVIALGGTWASVIAFGLIADGWHRPSDVVMSVLIVIGLGALLPDPHAATAAPRGIGVFSVLAVVASVVATPLLVGQSYADTRQVVTAAGIAVVVGLALLVYRPCAYRLRRRVGRA</sequence>
<dbReference type="SMART" id="SM00014">
    <property type="entry name" value="acidPPc"/>
    <property type="match status" value="1"/>
</dbReference>
<feature type="transmembrane region" description="Helical" evidence="2">
    <location>
        <begin position="123"/>
        <end position="140"/>
    </location>
</feature>
<feature type="transmembrane region" description="Helical" evidence="2">
    <location>
        <begin position="93"/>
        <end position="111"/>
    </location>
</feature>
<accession>A0A7K3LQN9</accession>
<evidence type="ECO:0000256" key="2">
    <source>
        <dbReference type="SAM" id="Phobius"/>
    </source>
</evidence>
<feature type="transmembrane region" description="Helical" evidence="2">
    <location>
        <begin position="211"/>
        <end position="229"/>
    </location>
</feature>
<dbReference type="SUPFAM" id="SSF48317">
    <property type="entry name" value="Acid phosphatase/Vanadium-dependent haloperoxidase"/>
    <property type="match status" value="1"/>
</dbReference>
<evidence type="ECO:0000313" key="5">
    <source>
        <dbReference type="Proteomes" id="UP000466307"/>
    </source>
</evidence>
<feature type="region of interest" description="Disordered" evidence="1">
    <location>
        <begin position="1"/>
        <end position="24"/>
    </location>
</feature>
<dbReference type="EMBL" id="JAADZU010000041">
    <property type="protein sequence ID" value="NDK90572.1"/>
    <property type="molecule type" value="Genomic_DNA"/>
</dbReference>
<evidence type="ECO:0000259" key="3">
    <source>
        <dbReference type="SMART" id="SM00014"/>
    </source>
</evidence>
<dbReference type="InterPro" id="IPR000326">
    <property type="entry name" value="PAP2/HPO"/>
</dbReference>
<dbReference type="AlphaFoldDB" id="A0A7K3LQN9"/>
<evidence type="ECO:0000256" key="1">
    <source>
        <dbReference type="SAM" id="MobiDB-lite"/>
    </source>
</evidence>
<organism evidence="4 5">
    <name type="scientific">Gordonia desulfuricans</name>
    <dbReference type="NCBI Taxonomy" id="89051"/>
    <lineage>
        <taxon>Bacteria</taxon>
        <taxon>Bacillati</taxon>
        <taxon>Actinomycetota</taxon>
        <taxon>Actinomycetes</taxon>
        <taxon>Mycobacteriales</taxon>
        <taxon>Gordoniaceae</taxon>
        <taxon>Gordonia</taxon>
    </lineage>
</organism>
<feature type="transmembrane region" description="Helical" evidence="2">
    <location>
        <begin position="36"/>
        <end position="58"/>
    </location>
</feature>
<keyword evidence="2" id="KW-0812">Transmembrane</keyword>
<dbReference type="RefSeq" id="WP_059037634.1">
    <property type="nucleotide sequence ID" value="NZ_JAADZU010000041.1"/>
</dbReference>
<feature type="domain" description="Phosphatidic acid phosphatase type 2/haloperoxidase" evidence="3">
    <location>
        <begin position="120"/>
        <end position="229"/>
    </location>
</feature>
<keyword evidence="2" id="KW-0472">Membrane</keyword>
<dbReference type="CDD" id="cd01610">
    <property type="entry name" value="PAP2_like"/>
    <property type="match status" value="1"/>
</dbReference>
<dbReference type="Proteomes" id="UP000466307">
    <property type="component" value="Unassembled WGS sequence"/>
</dbReference>
<dbReference type="InterPro" id="IPR036938">
    <property type="entry name" value="PAP2/HPO_sf"/>
</dbReference>
<feature type="transmembrane region" description="Helical" evidence="2">
    <location>
        <begin position="270"/>
        <end position="287"/>
    </location>
</feature>